<dbReference type="EMBL" id="DVOD01000060">
    <property type="protein sequence ID" value="HIU93131.1"/>
    <property type="molecule type" value="Genomic_DNA"/>
</dbReference>
<dbReference type="AlphaFoldDB" id="A0A9D1SSG7"/>
<evidence type="ECO:0000313" key="1">
    <source>
        <dbReference type="EMBL" id="HIU93131.1"/>
    </source>
</evidence>
<reference evidence="1" key="2">
    <citation type="journal article" date="2021" name="PeerJ">
        <title>Extensive microbial diversity within the chicken gut microbiome revealed by metagenomics and culture.</title>
        <authorList>
            <person name="Gilroy R."/>
            <person name="Ravi A."/>
            <person name="Getino M."/>
            <person name="Pursley I."/>
            <person name="Horton D.L."/>
            <person name="Alikhan N.F."/>
            <person name="Baker D."/>
            <person name="Gharbi K."/>
            <person name="Hall N."/>
            <person name="Watson M."/>
            <person name="Adriaenssens E.M."/>
            <person name="Foster-Nyarko E."/>
            <person name="Jarju S."/>
            <person name="Secka A."/>
            <person name="Antonio M."/>
            <person name="Oren A."/>
            <person name="Chaudhuri R.R."/>
            <person name="La Ragione R."/>
            <person name="Hildebrand F."/>
            <person name="Pallen M.J."/>
        </authorList>
    </citation>
    <scope>NUCLEOTIDE SEQUENCE</scope>
    <source>
        <strain evidence="1">CHK154-7741</strain>
    </source>
</reference>
<dbReference type="Proteomes" id="UP000886748">
    <property type="component" value="Unassembled WGS sequence"/>
</dbReference>
<organism evidence="1 2">
    <name type="scientific">Candidatus Limenecus avicola</name>
    <dbReference type="NCBI Taxonomy" id="2840847"/>
    <lineage>
        <taxon>Bacteria</taxon>
        <taxon>Bacillati</taxon>
        <taxon>Bacillota</taxon>
        <taxon>Clostridia</taxon>
        <taxon>Eubacteriales</taxon>
        <taxon>Clostridiaceae</taxon>
        <taxon>Clostridiaceae incertae sedis</taxon>
        <taxon>Candidatus Limenecus</taxon>
    </lineage>
</organism>
<sequence length="99" mass="11900">MEHLQGHIHHARPEYMPLFLIRYQSRRMYKKQIEPTILRRWTMSAKECLDRGCVCDGCKYSEYFKGTRYKCQMKKYVIALVKKFGHPKDVQTKTIIGEK</sequence>
<accession>A0A9D1SSG7</accession>
<protein>
    <submittedName>
        <fullName evidence="1">Uncharacterized protein</fullName>
    </submittedName>
</protein>
<reference evidence="1" key="1">
    <citation type="submission" date="2020-10" db="EMBL/GenBank/DDBJ databases">
        <authorList>
            <person name="Gilroy R."/>
        </authorList>
    </citation>
    <scope>NUCLEOTIDE SEQUENCE</scope>
    <source>
        <strain evidence="1">CHK154-7741</strain>
    </source>
</reference>
<comment type="caution">
    <text evidence="1">The sequence shown here is derived from an EMBL/GenBank/DDBJ whole genome shotgun (WGS) entry which is preliminary data.</text>
</comment>
<name>A0A9D1SSG7_9CLOT</name>
<evidence type="ECO:0000313" key="2">
    <source>
        <dbReference type="Proteomes" id="UP000886748"/>
    </source>
</evidence>
<gene>
    <name evidence="1" type="ORF">IAD26_08370</name>
</gene>
<proteinExistence type="predicted"/>